<gene>
    <name evidence="3" type="ORF">FSB_LOCUS44946</name>
</gene>
<reference evidence="3" key="1">
    <citation type="submission" date="2018-02" db="EMBL/GenBank/DDBJ databases">
        <authorList>
            <person name="Cohen D.B."/>
            <person name="Kent A.D."/>
        </authorList>
    </citation>
    <scope>NUCLEOTIDE SEQUENCE</scope>
</reference>
<dbReference type="PANTHER" id="PTHR31286:SF167">
    <property type="entry name" value="OS09G0268800 PROTEIN"/>
    <property type="match status" value="1"/>
</dbReference>
<sequence length="757" mass="85586">MHASRGSITHRAVWSHASCSDCHVAILSSTPAPPPNPPRFSCAYPFSDPIFEGSFGGLLVLKMGHAAYRRKALDVYFPTIPDQTGDATGEPRVPRRSRSHYLSNAPGLADQLVASRKDSAREGGSPDVGFRRSWYRRKACAAYFCKVPDSRESELGLVRYGPANRGHRGVFGPLEDIFPIGIPARPGRLCAQAWQRRWEKFQEFSAQPSFRRPVFTCVVDVAPDVGFRRSWYRRKACATYFSTVQALHRGELGFARYDLANRGRWNVPYAKGFDHNLLVSRPFSTRKVPNRSSHHAFQNGQGAVSSIQLSAWSTVRSNLGQTWSTLVKLDRFWSKLSEIWELEPSSDQAGSVRAVSFCVPTPEKISRDSILLVDMEPIEDMWKRFTLSEKEGLDVDLANTTQQSENILVENFLTPRVLNIDSVARTFKPLWKTKRNFSVQDLGRNKVALVFYDEVDLERIHNIHVRRMTEEFTGAIGRTLGQVERVTDRDDERGGENCMRVRVRMDITTPLCCGRMIRMEERKKRWAAFRYERLPNFCYWCGHLDHAEKDCDEGLRHWNTNPPEELQYGAWLRAEMDHPPHMEIEENPGIPNFVPSHKPNPEIFAEQLCEIDEAINYVPNKANPESTNPSLVNPARESLLTDTHVTQNSPIQSVVPRGILNDITNGLPSNTSSLKTRTAKWKMLAQAHGTNPVKADPSCHLKRSPLLLEPYTIKEKKKKKSGHAESGDGTSLPTVVVLKSTSEEISVEAGLQLCQQL</sequence>
<organism evidence="3">
    <name type="scientific">Fagus sylvatica</name>
    <name type="common">Beechnut</name>
    <dbReference type="NCBI Taxonomy" id="28930"/>
    <lineage>
        <taxon>Eukaryota</taxon>
        <taxon>Viridiplantae</taxon>
        <taxon>Streptophyta</taxon>
        <taxon>Embryophyta</taxon>
        <taxon>Tracheophyta</taxon>
        <taxon>Spermatophyta</taxon>
        <taxon>Magnoliopsida</taxon>
        <taxon>eudicotyledons</taxon>
        <taxon>Gunneridae</taxon>
        <taxon>Pentapetalae</taxon>
        <taxon>rosids</taxon>
        <taxon>fabids</taxon>
        <taxon>Fagales</taxon>
        <taxon>Fagaceae</taxon>
        <taxon>Fagus</taxon>
    </lineage>
</organism>
<dbReference type="PANTHER" id="PTHR31286">
    <property type="entry name" value="GLYCINE-RICH CELL WALL STRUCTURAL PROTEIN 1.8-LIKE"/>
    <property type="match status" value="1"/>
</dbReference>
<evidence type="ECO:0000259" key="2">
    <source>
        <dbReference type="Pfam" id="PF14392"/>
    </source>
</evidence>
<proteinExistence type="predicted"/>
<feature type="domain" description="Zinc knuckle CX2CX4HX4C" evidence="2">
    <location>
        <begin position="505"/>
        <end position="552"/>
    </location>
</feature>
<protein>
    <recommendedName>
        <fullName evidence="2">Zinc knuckle CX2CX4HX4C domain-containing protein</fullName>
    </recommendedName>
</protein>
<accession>A0A2N9HZ94</accession>
<dbReference type="Pfam" id="PF14392">
    <property type="entry name" value="zf-CCHC_4"/>
    <property type="match status" value="1"/>
</dbReference>
<evidence type="ECO:0000313" key="3">
    <source>
        <dbReference type="EMBL" id="SPD17064.1"/>
    </source>
</evidence>
<dbReference type="InterPro" id="IPR025836">
    <property type="entry name" value="Zn_knuckle_CX2CX4HX4C"/>
</dbReference>
<name>A0A2N9HZ94_FAGSY</name>
<dbReference type="EMBL" id="OIVN01004390">
    <property type="protein sequence ID" value="SPD17064.1"/>
    <property type="molecule type" value="Genomic_DNA"/>
</dbReference>
<feature type="region of interest" description="Disordered" evidence="1">
    <location>
        <begin position="712"/>
        <end position="731"/>
    </location>
</feature>
<dbReference type="AlphaFoldDB" id="A0A2N9HZ94"/>
<feature type="region of interest" description="Disordered" evidence="1">
    <location>
        <begin position="81"/>
        <end position="102"/>
    </location>
</feature>
<dbReference type="InterPro" id="IPR040256">
    <property type="entry name" value="At4g02000-like"/>
</dbReference>
<evidence type="ECO:0000256" key="1">
    <source>
        <dbReference type="SAM" id="MobiDB-lite"/>
    </source>
</evidence>